<evidence type="ECO:0000256" key="2">
    <source>
        <dbReference type="SAM" id="Phobius"/>
    </source>
</evidence>
<sequence>MPSSHRLGKKERRSRFNQTTVTKPPDLGGRIMWLPKLNQLSTSSGLPDMCHDHPVIVLSPRPLPNDEVVILMITSFGGKDLLRRHRHDYERPKRANYLPIDPSPVHPDDPDKNVVLKLGGGAVLRKNSWVNTATQHRVAISLLRNYDWWKTEKKFVLTPESYKVLTNFVRFRAPDDVVAGSSGTPEPEPGPAVAQRATPPLTPQIRPVVVPEPAPEPVTRSPDVLEPATANDSDSDTTIVAENYWEAEMRRLRDQTLSQRFTIIREDNDSNPSVFMGAHRASYTTSASEQNRQQPPRPVLQLQDNEQSSLLRPQTQSTAPSPRTKPQALIPATRTGYGTISSSSRPSQVRTDRAQELSCSQLRDLLTAAATARVQACARAAAELPKLERERPWHTWFSRLGLPFRFDFVFFGTSSTHAQARARAYAQNISVARDQAGLGPGPDTERVVEGRLMYTGLTRAQRRELEAEGNAGPAYEYARIAPSEGHGKGKGRLSMLAKGVLVFVILLIQATLLAAVLWSVVRFGVDKAVIEWVAKAAGKVVGAWEAFVYGFWVVVDFVVQLVIGLLYLAFIIACLGFCMGG</sequence>
<proteinExistence type="predicted"/>
<evidence type="ECO:0000256" key="1">
    <source>
        <dbReference type="SAM" id="MobiDB-lite"/>
    </source>
</evidence>
<feature type="compositionally biased region" description="Basic residues" evidence="1">
    <location>
        <begin position="1"/>
        <end position="15"/>
    </location>
</feature>
<keyword evidence="2" id="KW-0472">Membrane</keyword>
<feature type="compositionally biased region" description="Polar residues" evidence="1">
    <location>
        <begin position="307"/>
        <end position="321"/>
    </location>
</feature>
<feature type="region of interest" description="Disordered" evidence="1">
    <location>
        <begin position="307"/>
        <end position="351"/>
    </location>
</feature>
<keyword evidence="2" id="KW-0812">Transmembrane</keyword>
<feature type="compositionally biased region" description="Polar residues" evidence="1">
    <location>
        <begin position="336"/>
        <end position="349"/>
    </location>
</feature>
<feature type="region of interest" description="Disordered" evidence="1">
    <location>
        <begin position="177"/>
        <end position="198"/>
    </location>
</feature>
<protein>
    <submittedName>
        <fullName evidence="3">Uncharacterized protein</fullName>
    </submittedName>
</protein>
<feature type="transmembrane region" description="Helical" evidence="2">
    <location>
        <begin position="500"/>
        <end position="521"/>
    </location>
</feature>
<dbReference type="PANTHER" id="PTHR37048">
    <property type="entry name" value="QUESTIONABLE PROTEIN"/>
    <property type="match status" value="1"/>
</dbReference>
<dbReference type="EMBL" id="NMPR01000190">
    <property type="protein sequence ID" value="KAA8628338.1"/>
    <property type="molecule type" value="Genomic_DNA"/>
</dbReference>
<dbReference type="AlphaFoldDB" id="A0A8S8ZGR8"/>
<accession>A0A8S8ZGR8</accession>
<evidence type="ECO:0000313" key="3">
    <source>
        <dbReference type="EMBL" id="KAA8628338.1"/>
    </source>
</evidence>
<feature type="region of interest" description="Disordered" evidence="1">
    <location>
        <begin position="1"/>
        <end position="24"/>
    </location>
</feature>
<feature type="transmembrane region" description="Helical" evidence="2">
    <location>
        <begin position="557"/>
        <end position="578"/>
    </location>
</feature>
<dbReference type="VEuPathDB" id="FungiDB:SMAC_08221"/>
<organism evidence="3 4">
    <name type="scientific">Sordaria macrospora</name>
    <dbReference type="NCBI Taxonomy" id="5147"/>
    <lineage>
        <taxon>Eukaryota</taxon>
        <taxon>Fungi</taxon>
        <taxon>Dikarya</taxon>
        <taxon>Ascomycota</taxon>
        <taxon>Pezizomycotina</taxon>
        <taxon>Sordariomycetes</taxon>
        <taxon>Sordariomycetidae</taxon>
        <taxon>Sordariales</taxon>
        <taxon>Sordariaceae</taxon>
        <taxon>Sordaria</taxon>
    </lineage>
</organism>
<dbReference type="Proteomes" id="UP000433876">
    <property type="component" value="Unassembled WGS sequence"/>
</dbReference>
<feature type="region of interest" description="Disordered" evidence="1">
    <location>
        <begin position="211"/>
        <end position="236"/>
    </location>
</feature>
<evidence type="ECO:0000313" key="4">
    <source>
        <dbReference type="Proteomes" id="UP000433876"/>
    </source>
</evidence>
<dbReference type="OMA" id="LGGRIMW"/>
<name>A0A8S8ZGR8_SORMA</name>
<reference evidence="3 4" key="1">
    <citation type="submission" date="2017-07" db="EMBL/GenBank/DDBJ databases">
        <title>Genome sequence of the Sordaria macrospora wild type strain R19027.</title>
        <authorList>
            <person name="Nowrousian M."/>
            <person name="Teichert I."/>
            <person name="Kueck U."/>
        </authorList>
    </citation>
    <scope>NUCLEOTIDE SEQUENCE [LARGE SCALE GENOMIC DNA]</scope>
    <source>
        <strain evidence="3 4">R19027</strain>
        <tissue evidence="3">Mycelium</tissue>
    </source>
</reference>
<comment type="caution">
    <text evidence="3">The sequence shown here is derived from an EMBL/GenBank/DDBJ whole genome shotgun (WGS) entry which is preliminary data.</text>
</comment>
<keyword evidence="2" id="KW-1133">Transmembrane helix</keyword>
<dbReference type="PANTHER" id="PTHR37048:SF2">
    <property type="entry name" value="QUESTIONABLE PROTEIN"/>
    <property type="match status" value="1"/>
</dbReference>
<gene>
    <name evidence="3" type="ORF">SMACR_08221</name>
</gene>